<evidence type="ECO:0000256" key="5">
    <source>
        <dbReference type="ARBA" id="ARBA00022840"/>
    </source>
</evidence>
<dbReference type="GO" id="GO:0006281">
    <property type="term" value="P:DNA repair"/>
    <property type="evidence" value="ECO:0007669"/>
    <property type="project" value="UniProtKB-UniRule"/>
</dbReference>
<keyword evidence="7 9" id="KW-0233">DNA recombination</keyword>
<dbReference type="PIRSF" id="PIRSF003336">
    <property type="entry name" value="RadB"/>
    <property type="match status" value="1"/>
</dbReference>
<dbReference type="InterPro" id="IPR020588">
    <property type="entry name" value="RecA_ATP-bd"/>
</dbReference>
<evidence type="ECO:0000256" key="4">
    <source>
        <dbReference type="ARBA" id="ARBA00022763"/>
    </source>
</evidence>
<comment type="similarity">
    <text evidence="1 9">Belongs to the eukaryotic RecA-like protein family. RadB subfamily.</text>
</comment>
<dbReference type="Proteomes" id="UP000066376">
    <property type="component" value="Chromosome"/>
</dbReference>
<dbReference type="InterPro" id="IPR013632">
    <property type="entry name" value="Rad51_C"/>
</dbReference>
<evidence type="ECO:0000313" key="12">
    <source>
        <dbReference type="EMBL" id="SFL42822.1"/>
    </source>
</evidence>
<dbReference type="HAMAP" id="MF_00350">
    <property type="entry name" value="RadB"/>
    <property type="match status" value="1"/>
</dbReference>
<keyword evidence="5 9" id="KW-0067">ATP-binding</keyword>
<evidence type="ECO:0000313" key="13">
    <source>
        <dbReference type="Proteomes" id="UP000066376"/>
    </source>
</evidence>
<reference evidence="12" key="4">
    <citation type="submission" date="2016-10" db="EMBL/GenBank/DDBJ databases">
        <authorList>
            <person name="de Groot N.N."/>
        </authorList>
    </citation>
    <scope>NUCLEOTIDE SEQUENCE [LARGE SCALE GENOMIC DNA]</scope>
    <source>
        <strain evidence="12">DSM 16632</strain>
    </source>
</reference>
<dbReference type="KEGG" id="mol:YLM1_0178"/>
<evidence type="ECO:0000256" key="2">
    <source>
        <dbReference type="ARBA" id="ARBA00018143"/>
    </source>
</evidence>
<dbReference type="PATRIC" id="fig|294671.3.peg.179"/>
<evidence type="ECO:0000256" key="8">
    <source>
        <dbReference type="ARBA" id="ARBA00024641"/>
    </source>
</evidence>
<dbReference type="InterPro" id="IPR027417">
    <property type="entry name" value="P-loop_NTPase"/>
</dbReference>
<dbReference type="InterPro" id="IPR003593">
    <property type="entry name" value="AAA+_ATPase"/>
</dbReference>
<dbReference type="Proteomes" id="UP000183442">
    <property type="component" value="Unassembled WGS sequence"/>
</dbReference>
<feature type="domain" description="RecA family profile 1" evidence="10">
    <location>
        <begin position="8"/>
        <end position="167"/>
    </location>
</feature>
<evidence type="ECO:0000256" key="6">
    <source>
        <dbReference type="ARBA" id="ARBA00023125"/>
    </source>
</evidence>
<dbReference type="OrthoDB" id="17644at2157"/>
<evidence type="ECO:0000259" key="10">
    <source>
        <dbReference type="PROSITE" id="PS50162"/>
    </source>
</evidence>
<comment type="function">
    <text evidence="8 9">Involved in DNA repair and in homologous recombination. May regulate the cleavage reactions of the branch-structured DNA. Has a very weak ATPase activity that is not stimulated by DNA. Binds DNA but does not promote DNA strands exchange.</text>
</comment>
<reference evidence="14" key="3">
    <citation type="submission" date="2016-10" db="EMBL/GenBank/DDBJ databases">
        <authorList>
            <person name="Varghese N."/>
        </authorList>
    </citation>
    <scope>NUCLEOTIDE SEQUENCE [LARGE SCALE GENOMIC DNA]</scope>
    <source>
        <strain evidence="14">DSM 16632</strain>
    </source>
</reference>
<dbReference type="AlphaFoldDB" id="A0A126QY28"/>
<accession>A0A126QY28</accession>
<dbReference type="GO" id="GO:0003684">
    <property type="term" value="F:damaged DNA binding"/>
    <property type="evidence" value="ECO:0007669"/>
    <property type="project" value="UniProtKB-UniRule"/>
</dbReference>
<evidence type="ECO:0000256" key="1">
    <source>
        <dbReference type="ARBA" id="ARBA00006876"/>
    </source>
</evidence>
<organism evidence="11 13">
    <name type="scientific">Methanobrevibacter olleyae</name>
    <dbReference type="NCBI Taxonomy" id="294671"/>
    <lineage>
        <taxon>Archaea</taxon>
        <taxon>Methanobacteriati</taxon>
        <taxon>Methanobacteriota</taxon>
        <taxon>Methanomada group</taxon>
        <taxon>Methanobacteria</taxon>
        <taxon>Methanobacteriales</taxon>
        <taxon>Methanobacteriaceae</taxon>
        <taxon>Methanobrevibacter</taxon>
    </lineage>
</organism>
<dbReference type="NCBIfam" id="TIGR02237">
    <property type="entry name" value="recomb_radB"/>
    <property type="match status" value="1"/>
</dbReference>
<keyword evidence="6 9" id="KW-0238">DNA-binding</keyword>
<dbReference type="PANTHER" id="PTHR22942:SF47">
    <property type="entry name" value="DNA REPAIR AND RECOMBINATION PROTEIN RADB"/>
    <property type="match status" value="1"/>
</dbReference>
<dbReference type="SMART" id="SM00382">
    <property type="entry name" value="AAA"/>
    <property type="match status" value="1"/>
</dbReference>
<dbReference type="GO" id="GO:0005524">
    <property type="term" value="F:ATP binding"/>
    <property type="evidence" value="ECO:0007669"/>
    <property type="project" value="UniProtKB-UniRule"/>
</dbReference>
<evidence type="ECO:0000313" key="11">
    <source>
        <dbReference type="EMBL" id="AMK14738.1"/>
    </source>
</evidence>
<evidence type="ECO:0000256" key="9">
    <source>
        <dbReference type="HAMAP-Rule" id="MF_00350"/>
    </source>
</evidence>
<keyword evidence="3 9" id="KW-0547">Nucleotide-binding</keyword>
<dbReference type="InterPro" id="IPR011939">
    <property type="entry name" value="DNA_repair_and_recomb_RadB"/>
</dbReference>
<dbReference type="GO" id="GO:0006310">
    <property type="term" value="P:DNA recombination"/>
    <property type="evidence" value="ECO:0007669"/>
    <property type="project" value="UniProtKB-UniRule"/>
</dbReference>
<dbReference type="SUPFAM" id="SSF52540">
    <property type="entry name" value="P-loop containing nucleoside triphosphate hydrolases"/>
    <property type="match status" value="1"/>
</dbReference>
<reference evidence="13" key="2">
    <citation type="submission" date="2016-02" db="EMBL/GenBank/DDBJ databases">
        <title>The draft genome sequence of the rumen methanogen Methanobrevibacter olleyae YLM1.</title>
        <authorList>
            <consortium name="New Zealand Agricultural Greenhouse Gas Research Centre/Pastoral Greenhouse Gas Research Consortium"/>
            <person name="Kelly W.J."/>
            <person name="Li D."/>
            <person name="Lambie S.C."/>
            <person name="Attwood G.T."/>
            <person name="Altermann E."/>
            <person name="Leahy S.C."/>
        </authorList>
    </citation>
    <scope>NUCLEOTIDE SEQUENCE [LARGE SCALE GENOMIC DNA]</scope>
    <source>
        <strain evidence="13">YLM1</strain>
    </source>
</reference>
<dbReference type="EMBL" id="FOTL01000010">
    <property type="protein sequence ID" value="SFL42822.1"/>
    <property type="molecule type" value="Genomic_DNA"/>
</dbReference>
<proteinExistence type="inferred from homology"/>
<dbReference type="GO" id="GO:0140664">
    <property type="term" value="F:ATP-dependent DNA damage sensor activity"/>
    <property type="evidence" value="ECO:0007669"/>
    <property type="project" value="InterPro"/>
</dbReference>
<evidence type="ECO:0000256" key="7">
    <source>
        <dbReference type="ARBA" id="ARBA00023172"/>
    </source>
</evidence>
<gene>
    <name evidence="9" type="primary">radB</name>
    <name evidence="12" type="ORF">SAMN02910297_00860</name>
    <name evidence="11" type="ORF">YLM1_0178</name>
</gene>
<dbReference type="PANTHER" id="PTHR22942">
    <property type="entry name" value="RECA/RAD51/RADA DNA STRAND-PAIRING FAMILY MEMBER"/>
    <property type="match status" value="1"/>
</dbReference>
<name>A0A126QY28_METOL</name>
<sequence>MKILSNMQNQEKISTNSPLDELLDGGIDKRTITQIYGPPGVGKTNICLNIAIGVAKRGKKVVYIDTEGGISVDRIRQISGEDFDAVAKNIIVFEPTSFKEQEEDLSLIESWISSNSADVELIILDSAVALFRVEEDKSKSHFLGKQMQILSTLAITYDLAVLVTNQIYASFDEESEEDFSPVGGTIIQYRSKIIIELKREEGTNQRIALLKRHKSKREGLAVHFLITNNGIE</sequence>
<dbReference type="GeneID" id="28488473"/>
<dbReference type="RefSeq" id="WP_067145403.1">
    <property type="nucleotide sequence ID" value="NZ_CP014265.1"/>
</dbReference>
<evidence type="ECO:0000313" key="14">
    <source>
        <dbReference type="Proteomes" id="UP000183442"/>
    </source>
</evidence>
<reference evidence="11 13" key="1">
    <citation type="journal article" date="2016" name="Genome Announc.">
        <title>Draft Genome Sequence of the Rumen Methanogen Methanobrevibacter olleyae YLM1.</title>
        <authorList>
            <person name="Kelly W.J."/>
            <person name="Li D."/>
            <person name="Lambie S.C."/>
            <person name="Cox F."/>
            <person name="Attwood G.T."/>
            <person name="Altermann E."/>
            <person name="Leahy S.C."/>
        </authorList>
    </citation>
    <scope>NUCLEOTIDE SEQUENCE [LARGE SCALE GENOMIC DNA]</scope>
    <source>
        <strain evidence="11 13">YLM1</strain>
    </source>
</reference>
<dbReference type="Gene3D" id="3.40.50.300">
    <property type="entry name" value="P-loop containing nucleotide triphosphate hydrolases"/>
    <property type="match status" value="1"/>
</dbReference>
<keyword evidence="13" id="KW-1185">Reference proteome</keyword>
<evidence type="ECO:0000256" key="3">
    <source>
        <dbReference type="ARBA" id="ARBA00022741"/>
    </source>
</evidence>
<dbReference type="PROSITE" id="PS50162">
    <property type="entry name" value="RECA_2"/>
    <property type="match status" value="1"/>
</dbReference>
<protein>
    <recommendedName>
        <fullName evidence="2 9">DNA repair and recombination protein RadB</fullName>
    </recommendedName>
</protein>
<dbReference type="Pfam" id="PF08423">
    <property type="entry name" value="Rad51"/>
    <property type="match status" value="1"/>
</dbReference>
<keyword evidence="4 9" id="KW-0227">DNA damage</keyword>
<dbReference type="STRING" id="294671.YLM1_0178"/>
<dbReference type="EMBL" id="CP014265">
    <property type="protein sequence ID" value="AMK14738.1"/>
    <property type="molecule type" value="Genomic_DNA"/>
</dbReference>